<dbReference type="SMART" id="SM01312">
    <property type="entry name" value="RTC4"/>
    <property type="match status" value="1"/>
</dbReference>
<evidence type="ECO:0000256" key="8">
    <source>
        <dbReference type="SAM" id="MobiDB-lite"/>
    </source>
</evidence>
<accession>A0A367L9Z7</accession>
<evidence type="ECO:0000256" key="4">
    <source>
        <dbReference type="ARBA" id="ARBA00009461"/>
    </source>
</evidence>
<comment type="caution">
    <text evidence="10">The sequence shown here is derived from an EMBL/GenBank/DDBJ whole genome shotgun (WGS) entry which is preliminary data.</text>
</comment>
<sequence length="499" mass="54678">MGRQVIDISHSDQPKPLLRGTSQRANATSNHKLSSIREVGVNDPPLSTDDEDYADNAGDEASNSSTSLKIKHHQRRSTSPNDQGLHSSSDEGGAEADMASTRFRGAQSGTRKRKASTKDKIDESKTKYSDDLPSAKTRRRGDDSPAGQEPTSSNPYVDELVFSLPKKSPKIKYGKQRPGGNKIKQAAAKSKNTEKASACKPRLERPPDDRSADLLNSPRRINGRITRLKSPVSSPPSPIGRLTLPSSINGILPDDSPTKNFKVPANFGDLSPGPGSSKPIDAIAFDLSSDLEERNSPSPVANKSAVSPDVAATVCPWCEQPVNKALLDEFSRGKRMNVRQQTIFCRDHKKKTARETWRIMKYPEVDWRGLDKRFEAHRSYLLGIVDGNASHYRKILASKIESGQARSMMKEGNMNPGYYGPRGFKVMCDYLVGEFGGLLKRKAVSDRVIAGRGAAAFIQCVLVAELAVRLIRDDMDVSAEDARGILEESKALGEILHDE</sequence>
<dbReference type="Proteomes" id="UP000253664">
    <property type="component" value="Unassembled WGS sequence"/>
</dbReference>
<gene>
    <name evidence="10" type="ORF">L249_7245</name>
</gene>
<proteinExistence type="inferred from homology"/>
<comment type="similarity">
    <text evidence="4">Belongs to the RTC4 family.</text>
</comment>
<keyword evidence="7" id="KW-0539">Nucleus</keyword>
<evidence type="ECO:0000256" key="7">
    <source>
        <dbReference type="ARBA" id="ARBA00023242"/>
    </source>
</evidence>
<comment type="function">
    <text evidence="1">May be involved in a process influencing telomere capping.</text>
</comment>
<feature type="compositionally biased region" description="Acidic residues" evidence="8">
    <location>
        <begin position="48"/>
        <end position="58"/>
    </location>
</feature>
<feature type="compositionally biased region" description="Polar residues" evidence="8">
    <location>
        <begin position="20"/>
        <end position="33"/>
    </location>
</feature>
<organism evidence="10 11">
    <name type="scientific">Ophiocordyceps polyrhachis-furcata BCC 54312</name>
    <dbReference type="NCBI Taxonomy" id="1330021"/>
    <lineage>
        <taxon>Eukaryota</taxon>
        <taxon>Fungi</taxon>
        <taxon>Dikarya</taxon>
        <taxon>Ascomycota</taxon>
        <taxon>Pezizomycotina</taxon>
        <taxon>Sordariomycetes</taxon>
        <taxon>Hypocreomycetidae</taxon>
        <taxon>Hypocreales</taxon>
        <taxon>Ophiocordycipitaceae</taxon>
        <taxon>Ophiocordyceps</taxon>
    </lineage>
</organism>
<evidence type="ECO:0000256" key="6">
    <source>
        <dbReference type="ARBA" id="ARBA00022490"/>
    </source>
</evidence>
<dbReference type="STRING" id="1330021.A0A367L9Z7"/>
<feature type="compositionally biased region" description="Polar residues" evidence="8">
    <location>
        <begin position="77"/>
        <end position="87"/>
    </location>
</feature>
<feature type="compositionally biased region" description="Basic and acidic residues" evidence="8">
    <location>
        <begin position="201"/>
        <end position="212"/>
    </location>
</feature>
<dbReference type="InterPro" id="IPR039024">
    <property type="entry name" value="RTC4"/>
</dbReference>
<evidence type="ECO:0000256" key="1">
    <source>
        <dbReference type="ARBA" id="ARBA00002738"/>
    </source>
</evidence>
<feature type="domain" description="Restriction of telomere capping protein 4 C-terminal" evidence="9">
    <location>
        <begin position="384"/>
        <end position="499"/>
    </location>
</feature>
<evidence type="ECO:0000313" key="10">
    <source>
        <dbReference type="EMBL" id="RCI11236.1"/>
    </source>
</evidence>
<dbReference type="OrthoDB" id="128308at2759"/>
<evidence type="ECO:0000259" key="9">
    <source>
        <dbReference type="SMART" id="SM01312"/>
    </source>
</evidence>
<name>A0A367L9Z7_9HYPO</name>
<protein>
    <recommendedName>
        <fullName evidence="5">Restriction of telomere capping protein 4</fullName>
    </recommendedName>
</protein>
<comment type="subcellular location">
    <subcellularLocation>
        <location evidence="3">Cytoplasm</location>
    </subcellularLocation>
    <subcellularLocation>
        <location evidence="2">Nucleus</location>
    </subcellularLocation>
</comment>
<feature type="compositionally biased region" description="Basic and acidic residues" evidence="8">
    <location>
        <begin position="116"/>
        <end position="130"/>
    </location>
</feature>
<evidence type="ECO:0000256" key="3">
    <source>
        <dbReference type="ARBA" id="ARBA00004496"/>
    </source>
</evidence>
<evidence type="ECO:0000256" key="2">
    <source>
        <dbReference type="ARBA" id="ARBA00004123"/>
    </source>
</evidence>
<dbReference type="EMBL" id="LKCN02000010">
    <property type="protein sequence ID" value="RCI11236.1"/>
    <property type="molecule type" value="Genomic_DNA"/>
</dbReference>
<dbReference type="AlphaFoldDB" id="A0A367L9Z7"/>
<keyword evidence="6" id="KW-0963">Cytoplasm</keyword>
<dbReference type="GO" id="GO:0005737">
    <property type="term" value="C:cytoplasm"/>
    <property type="evidence" value="ECO:0007669"/>
    <property type="project" value="UniProtKB-SubCell"/>
</dbReference>
<evidence type="ECO:0000313" key="11">
    <source>
        <dbReference type="Proteomes" id="UP000253664"/>
    </source>
</evidence>
<dbReference type="InterPro" id="IPR028094">
    <property type="entry name" value="RTC4_C"/>
</dbReference>
<dbReference type="GO" id="GO:0005634">
    <property type="term" value="C:nucleus"/>
    <property type="evidence" value="ECO:0007669"/>
    <property type="project" value="UniProtKB-SubCell"/>
</dbReference>
<feature type="region of interest" description="Disordered" evidence="8">
    <location>
        <begin position="1"/>
        <end position="218"/>
    </location>
</feature>
<keyword evidence="11" id="KW-1185">Reference proteome</keyword>
<dbReference type="Pfam" id="PF14474">
    <property type="entry name" value="RTC4"/>
    <property type="match status" value="1"/>
</dbReference>
<dbReference type="PANTHER" id="PTHR41391">
    <property type="entry name" value="RESTRICTION OF TELOMERE CAPPING PROTEIN 4"/>
    <property type="match status" value="1"/>
</dbReference>
<dbReference type="PANTHER" id="PTHR41391:SF1">
    <property type="entry name" value="RESTRICTION OF TELOMERE CAPPING PROTEIN 4"/>
    <property type="match status" value="1"/>
</dbReference>
<evidence type="ECO:0000256" key="5">
    <source>
        <dbReference type="ARBA" id="ARBA00015162"/>
    </source>
</evidence>
<reference evidence="10 11" key="1">
    <citation type="journal article" date="2015" name="BMC Genomics">
        <title>Insights from the genome of Ophiocordyceps polyrhachis-furcata to pathogenicity and host specificity in insect fungi.</title>
        <authorList>
            <person name="Wichadakul D."/>
            <person name="Kobmoo N."/>
            <person name="Ingsriswang S."/>
            <person name="Tangphatsornruang S."/>
            <person name="Chantasingh D."/>
            <person name="Luangsa-ard J.J."/>
            <person name="Eurwilaichitr L."/>
        </authorList>
    </citation>
    <scope>NUCLEOTIDE SEQUENCE [LARGE SCALE GENOMIC DNA]</scope>
    <source>
        <strain evidence="10 11">BCC 54312</strain>
    </source>
</reference>